<reference evidence="2 3" key="1">
    <citation type="journal article" date="2025" name="Microbiol. Resour. Announc.">
        <title>Draft genome sequences for Neonectria magnoliae and Neonectria punicea, canker pathogens of Liriodendron tulipifera and Acer saccharum in West Virginia.</title>
        <authorList>
            <person name="Petronek H.M."/>
            <person name="Kasson M.T."/>
            <person name="Metheny A.M."/>
            <person name="Stauder C.M."/>
            <person name="Lovett B."/>
            <person name="Lynch S.C."/>
            <person name="Garnas J.R."/>
            <person name="Kasson L.R."/>
            <person name="Stajich J.E."/>
        </authorList>
    </citation>
    <scope>NUCLEOTIDE SEQUENCE [LARGE SCALE GENOMIC DNA]</scope>
    <source>
        <strain evidence="2 3">NRRL 64651</strain>
    </source>
</reference>
<gene>
    <name evidence="2" type="ORF">QQZ08_007945</name>
</gene>
<protein>
    <submittedName>
        <fullName evidence="2">Uncharacterized protein</fullName>
    </submittedName>
</protein>
<sequence length="152" mass="16550">MSSHGAETADTTAPTPSTSDNRRVKNNNVIVNTNWTVPLAAAPSAISTMAILLKAADLGAAPRLEVESYEVRADDGTAVGHLSQIQVLKHKPPALQRRRPTWLPRCPAWMNTVHATAQSMISVDDSTRYIIDLPENPEDAIYNLKPEIDAIN</sequence>
<organism evidence="2 3">
    <name type="scientific">Neonectria magnoliae</name>
    <dbReference type="NCBI Taxonomy" id="2732573"/>
    <lineage>
        <taxon>Eukaryota</taxon>
        <taxon>Fungi</taxon>
        <taxon>Dikarya</taxon>
        <taxon>Ascomycota</taxon>
        <taxon>Pezizomycotina</taxon>
        <taxon>Sordariomycetes</taxon>
        <taxon>Hypocreomycetidae</taxon>
        <taxon>Hypocreales</taxon>
        <taxon>Nectriaceae</taxon>
        <taxon>Neonectria</taxon>
    </lineage>
</organism>
<feature type="region of interest" description="Disordered" evidence="1">
    <location>
        <begin position="1"/>
        <end position="25"/>
    </location>
</feature>
<dbReference type="Proteomes" id="UP001498421">
    <property type="component" value="Unassembled WGS sequence"/>
</dbReference>
<feature type="compositionally biased region" description="Low complexity" evidence="1">
    <location>
        <begin position="8"/>
        <end position="19"/>
    </location>
</feature>
<evidence type="ECO:0000313" key="2">
    <source>
        <dbReference type="EMBL" id="KAK7425622.1"/>
    </source>
</evidence>
<keyword evidence="3" id="KW-1185">Reference proteome</keyword>
<evidence type="ECO:0000313" key="3">
    <source>
        <dbReference type="Proteomes" id="UP001498421"/>
    </source>
</evidence>
<proteinExistence type="predicted"/>
<name>A0ABR1HWP6_9HYPO</name>
<dbReference type="EMBL" id="JAZAVK010000079">
    <property type="protein sequence ID" value="KAK7425622.1"/>
    <property type="molecule type" value="Genomic_DNA"/>
</dbReference>
<comment type="caution">
    <text evidence="2">The sequence shown here is derived from an EMBL/GenBank/DDBJ whole genome shotgun (WGS) entry which is preliminary data.</text>
</comment>
<accession>A0ABR1HWP6</accession>
<evidence type="ECO:0000256" key="1">
    <source>
        <dbReference type="SAM" id="MobiDB-lite"/>
    </source>
</evidence>